<evidence type="ECO:0000313" key="4">
    <source>
        <dbReference type="Proteomes" id="UP000243250"/>
    </source>
</evidence>
<dbReference type="Pfam" id="PF26409">
    <property type="entry name" value="DUF8107"/>
    <property type="match status" value="1"/>
</dbReference>
<sequence>MGTNTASRGDPRVLFAMNLVLSSVFASVVVWGLDLVGLLELTFVNVASLALVLMAVTYLVTR</sequence>
<evidence type="ECO:0000313" key="3">
    <source>
        <dbReference type="EMBL" id="SFR32045.1"/>
    </source>
</evidence>
<dbReference type="EMBL" id="FOYS01000001">
    <property type="protein sequence ID" value="SFR32045.1"/>
    <property type="molecule type" value="Genomic_DNA"/>
</dbReference>
<dbReference type="Proteomes" id="UP000243250">
    <property type="component" value="Unassembled WGS sequence"/>
</dbReference>
<dbReference type="RefSeq" id="WP_089875646.1">
    <property type="nucleotide sequence ID" value="NZ_FOYS01000001.1"/>
</dbReference>
<organism evidence="3 4">
    <name type="scientific">Halogeometricum limi</name>
    <dbReference type="NCBI Taxonomy" id="555875"/>
    <lineage>
        <taxon>Archaea</taxon>
        <taxon>Methanobacteriati</taxon>
        <taxon>Methanobacteriota</taxon>
        <taxon>Stenosarchaea group</taxon>
        <taxon>Halobacteria</taxon>
        <taxon>Halobacteriales</taxon>
        <taxon>Haloferacaceae</taxon>
        <taxon>Halogeometricum</taxon>
    </lineage>
</organism>
<reference evidence="4" key="1">
    <citation type="submission" date="2016-10" db="EMBL/GenBank/DDBJ databases">
        <authorList>
            <person name="Varghese N."/>
            <person name="Submissions S."/>
        </authorList>
    </citation>
    <scope>NUCLEOTIDE SEQUENCE [LARGE SCALE GENOMIC DNA]</scope>
    <source>
        <strain evidence="4">CGMCC 1.8711</strain>
    </source>
</reference>
<keyword evidence="1" id="KW-0472">Membrane</keyword>
<gene>
    <name evidence="3" type="ORF">SAMN04488124_0050</name>
</gene>
<dbReference type="STRING" id="555875.SAMN04488124_0050"/>
<feature type="domain" description="DUF8107" evidence="2">
    <location>
        <begin position="6"/>
        <end position="62"/>
    </location>
</feature>
<keyword evidence="4" id="KW-1185">Reference proteome</keyword>
<name>A0A1I6FQ22_9EURY</name>
<evidence type="ECO:0000259" key="2">
    <source>
        <dbReference type="Pfam" id="PF26409"/>
    </source>
</evidence>
<proteinExistence type="predicted"/>
<feature type="transmembrane region" description="Helical" evidence="1">
    <location>
        <begin position="12"/>
        <end position="33"/>
    </location>
</feature>
<keyword evidence="1" id="KW-1133">Transmembrane helix</keyword>
<dbReference type="InterPro" id="IPR058420">
    <property type="entry name" value="DUF8107"/>
</dbReference>
<feature type="transmembrane region" description="Helical" evidence="1">
    <location>
        <begin position="39"/>
        <end position="60"/>
    </location>
</feature>
<accession>A0A1I6FQ22</accession>
<dbReference type="AlphaFoldDB" id="A0A1I6FQ22"/>
<keyword evidence="1" id="KW-0812">Transmembrane</keyword>
<protein>
    <recommendedName>
        <fullName evidence="2">DUF8107 domain-containing protein</fullName>
    </recommendedName>
</protein>
<evidence type="ECO:0000256" key="1">
    <source>
        <dbReference type="SAM" id="Phobius"/>
    </source>
</evidence>